<dbReference type="AlphaFoldDB" id="A0A9P3B537"/>
<evidence type="ECO:0008006" key="4">
    <source>
        <dbReference type="Google" id="ProtNLM"/>
    </source>
</evidence>
<evidence type="ECO:0000256" key="1">
    <source>
        <dbReference type="SAM" id="Phobius"/>
    </source>
</evidence>
<reference evidence="2 3" key="1">
    <citation type="submission" date="2018-10" db="EMBL/GenBank/DDBJ databases">
        <title>Pan-genome distribution and transcriptional activeness of fungal secondary metabolism genes in Aspergillus section Fumigati.</title>
        <authorList>
            <person name="Takahashi H."/>
            <person name="Umemura M."/>
            <person name="Ninomiya A."/>
            <person name="Kusuya Y."/>
            <person name="Urayama S."/>
            <person name="Shimizu M."/>
            <person name="Watanabe A."/>
            <person name="Kamei K."/>
            <person name="Yaguchi T."/>
            <person name="Hagiwara D."/>
        </authorList>
    </citation>
    <scope>NUCLEOTIDE SEQUENCE [LARGE SCALE GENOMIC DNA]</scope>
    <source>
        <strain evidence="2 3">IFM 55266</strain>
    </source>
</reference>
<dbReference type="RefSeq" id="XP_043155678.1">
    <property type="nucleotide sequence ID" value="XM_043299743.1"/>
</dbReference>
<accession>A0A9P3B537</accession>
<dbReference type="Proteomes" id="UP001043456">
    <property type="component" value="Unassembled WGS sequence"/>
</dbReference>
<keyword evidence="1" id="KW-0812">Transmembrane</keyword>
<dbReference type="EMBL" id="BHVY01000003">
    <property type="protein sequence ID" value="GIJ84931.1"/>
    <property type="molecule type" value="Genomic_DNA"/>
</dbReference>
<comment type="caution">
    <text evidence="2">The sequence shown here is derived from an EMBL/GenBank/DDBJ whole genome shotgun (WGS) entry which is preliminary data.</text>
</comment>
<keyword evidence="1" id="KW-0472">Membrane</keyword>
<sequence length="301" mass="33189">MKLTSNKWKGTFYYAPGGKTQFLSESLNVWDNFVFAVAPLGVLTAVVSAILVCGSPSLRAFIGRAAEGSGQAEVELLSCTSETTTELYSDRGISRVFGEADILEIVQADMTKLRDFSDKEHAQVLALLRENAAASELETTSIHPFDERGERSGKPARALLKLGKGFAAACYKYIESRARKGSHDLGETADWVVIAAVKQMQRLNPEGDIEDTWIKHKAEIMREIEAKRCLYTLDEAVQFGIVDRKNTRDNLEGGEERVTHKPNLTLNVGIGHRKRVFTYAAAVGGLTLQIGMSTALFYDYS</sequence>
<feature type="transmembrane region" description="Helical" evidence="1">
    <location>
        <begin position="33"/>
        <end position="54"/>
    </location>
</feature>
<keyword evidence="1" id="KW-1133">Transmembrane helix</keyword>
<feature type="transmembrane region" description="Helical" evidence="1">
    <location>
        <begin position="276"/>
        <end position="298"/>
    </location>
</feature>
<proteinExistence type="predicted"/>
<protein>
    <recommendedName>
        <fullName evidence="4">Transmembrane protein</fullName>
    </recommendedName>
</protein>
<evidence type="ECO:0000313" key="3">
    <source>
        <dbReference type="Proteomes" id="UP001043456"/>
    </source>
</evidence>
<keyword evidence="3" id="KW-1185">Reference proteome</keyword>
<dbReference type="GeneID" id="67002398"/>
<organism evidence="2 3">
    <name type="scientific">Aspergillus pseudoviridinutans</name>
    <dbReference type="NCBI Taxonomy" id="1517512"/>
    <lineage>
        <taxon>Eukaryota</taxon>
        <taxon>Fungi</taxon>
        <taxon>Dikarya</taxon>
        <taxon>Ascomycota</taxon>
        <taxon>Pezizomycotina</taxon>
        <taxon>Eurotiomycetes</taxon>
        <taxon>Eurotiomycetidae</taxon>
        <taxon>Eurotiales</taxon>
        <taxon>Aspergillaceae</taxon>
        <taxon>Aspergillus</taxon>
        <taxon>Aspergillus subgen. Fumigati</taxon>
    </lineage>
</organism>
<name>A0A9P3B537_9EURO</name>
<gene>
    <name evidence="2" type="ORF">Asppvi_003786</name>
</gene>
<dbReference type="OrthoDB" id="7464126at2759"/>
<evidence type="ECO:0000313" key="2">
    <source>
        <dbReference type="EMBL" id="GIJ84931.1"/>
    </source>
</evidence>